<evidence type="ECO:0000256" key="2">
    <source>
        <dbReference type="ARBA" id="ARBA00010959"/>
    </source>
</evidence>
<comment type="similarity">
    <text evidence="2">Belongs to the endothelin/sarafotoxin family.</text>
</comment>
<dbReference type="InterPro" id="IPR019764">
    <property type="entry name" value="Endothelin_toxin_CS"/>
</dbReference>
<keyword evidence="4" id="KW-0838">Vasoactive</keyword>
<dbReference type="GO" id="GO:0031708">
    <property type="term" value="F:endothelin B receptor binding"/>
    <property type="evidence" value="ECO:0007669"/>
    <property type="project" value="TreeGrafter"/>
</dbReference>
<dbReference type="Proteomes" id="UP000694546">
    <property type="component" value="Chromosome 21"/>
</dbReference>
<dbReference type="PRINTS" id="PR00365">
    <property type="entry name" value="ENDOTHELIN"/>
</dbReference>
<evidence type="ECO:0000313" key="7">
    <source>
        <dbReference type="Ensembl" id="ENSGMOP00000022092.2"/>
    </source>
</evidence>
<sequence>VSKPGPTAEEGLPTQLVHKAHRREKRCSCENPRDKECVYFCHVGILWINTPRWVSSLKRDHEGIKLKPSAVHILSSLN</sequence>
<reference evidence="7" key="2">
    <citation type="submission" date="2025-09" db="UniProtKB">
        <authorList>
            <consortium name="Ensembl"/>
        </authorList>
    </citation>
    <scope>IDENTIFICATION</scope>
</reference>
<comment type="subcellular location">
    <subcellularLocation>
        <location evidence="1">Secreted</location>
    </subcellularLocation>
</comment>
<dbReference type="InterPro" id="IPR020475">
    <property type="entry name" value="Endothelin"/>
</dbReference>
<proteinExistence type="inferred from homology"/>
<keyword evidence="8" id="KW-1185">Reference proteome</keyword>
<evidence type="ECO:0000313" key="8">
    <source>
        <dbReference type="Proteomes" id="UP000694546"/>
    </source>
</evidence>
<dbReference type="PANTHER" id="PTHR13874">
    <property type="entry name" value="ENDOTHELIN"/>
    <property type="match status" value="1"/>
</dbReference>
<dbReference type="GeneTree" id="ENSGT00940000168667"/>
<dbReference type="Pfam" id="PF00322">
    <property type="entry name" value="Endothelin"/>
    <property type="match status" value="1"/>
</dbReference>
<dbReference type="GO" id="GO:0006874">
    <property type="term" value="P:intracellular calcium ion homeostasis"/>
    <property type="evidence" value="ECO:0007669"/>
    <property type="project" value="TreeGrafter"/>
</dbReference>
<dbReference type="SMART" id="SM00272">
    <property type="entry name" value="END"/>
    <property type="match status" value="1"/>
</dbReference>
<evidence type="ECO:0000256" key="3">
    <source>
        <dbReference type="ARBA" id="ARBA00022525"/>
    </source>
</evidence>
<dbReference type="GO" id="GO:0003100">
    <property type="term" value="P:regulation of systemic arterial blood pressure by endothelin"/>
    <property type="evidence" value="ECO:0007669"/>
    <property type="project" value="TreeGrafter"/>
</dbReference>
<keyword evidence="5" id="KW-0839">Vasoconstrictor</keyword>
<feature type="domain" description="Endothelin-like toxin" evidence="6">
    <location>
        <begin position="26"/>
        <end position="47"/>
    </location>
</feature>
<evidence type="ECO:0000256" key="1">
    <source>
        <dbReference type="ARBA" id="ARBA00004613"/>
    </source>
</evidence>
<dbReference type="PROSITE" id="PS00270">
    <property type="entry name" value="ENDOTHELIN"/>
    <property type="match status" value="1"/>
</dbReference>
<evidence type="ECO:0000259" key="6">
    <source>
        <dbReference type="SMART" id="SM00272"/>
    </source>
</evidence>
<protein>
    <recommendedName>
        <fullName evidence="6">Endothelin-like toxin domain-containing protein</fullName>
    </recommendedName>
</protein>
<name>A0A8C4ZV37_GADMO</name>
<dbReference type="GO" id="GO:0005179">
    <property type="term" value="F:hormone activity"/>
    <property type="evidence" value="ECO:0007669"/>
    <property type="project" value="TreeGrafter"/>
</dbReference>
<accession>A0A8C4ZV37</accession>
<dbReference type="PANTHER" id="PTHR13874:SF12">
    <property type="entry name" value="ENDOTHELIN-3A"/>
    <property type="match status" value="1"/>
</dbReference>
<evidence type="ECO:0000256" key="4">
    <source>
        <dbReference type="ARBA" id="ARBA00022858"/>
    </source>
</evidence>
<dbReference type="Ensembl" id="ENSGMOT00000022610.2">
    <property type="protein sequence ID" value="ENSGMOP00000022092.2"/>
    <property type="gene ID" value="ENSGMOG00000020605.2"/>
</dbReference>
<organism evidence="7 8">
    <name type="scientific">Gadus morhua</name>
    <name type="common">Atlantic cod</name>
    <dbReference type="NCBI Taxonomy" id="8049"/>
    <lineage>
        <taxon>Eukaryota</taxon>
        <taxon>Metazoa</taxon>
        <taxon>Chordata</taxon>
        <taxon>Craniata</taxon>
        <taxon>Vertebrata</taxon>
        <taxon>Euteleostomi</taxon>
        <taxon>Actinopterygii</taxon>
        <taxon>Neopterygii</taxon>
        <taxon>Teleostei</taxon>
        <taxon>Neoteleostei</taxon>
        <taxon>Acanthomorphata</taxon>
        <taxon>Zeiogadaria</taxon>
        <taxon>Gadariae</taxon>
        <taxon>Gadiformes</taxon>
        <taxon>Gadoidei</taxon>
        <taxon>Gadidae</taxon>
        <taxon>Gadus</taxon>
    </lineage>
</organism>
<evidence type="ECO:0000256" key="5">
    <source>
        <dbReference type="ARBA" id="ARBA00023322"/>
    </source>
</evidence>
<dbReference type="GO" id="GO:0014826">
    <property type="term" value="P:vein smooth muscle contraction"/>
    <property type="evidence" value="ECO:0007669"/>
    <property type="project" value="TreeGrafter"/>
</dbReference>
<reference evidence="7" key="1">
    <citation type="submission" date="2025-08" db="UniProtKB">
        <authorList>
            <consortium name="Ensembl"/>
        </authorList>
    </citation>
    <scope>IDENTIFICATION</scope>
</reference>
<dbReference type="GO" id="GO:0005615">
    <property type="term" value="C:extracellular space"/>
    <property type="evidence" value="ECO:0007669"/>
    <property type="project" value="TreeGrafter"/>
</dbReference>
<dbReference type="InterPro" id="IPR001928">
    <property type="entry name" value="Endothln-like_toxin"/>
</dbReference>
<dbReference type="GO" id="GO:0019229">
    <property type="term" value="P:regulation of vasoconstriction"/>
    <property type="evidence" value="ECO:0007669"/>
    <property type="project" value="InterPro"/>
</dbReference>
<keyword evidence="3" id="KW-0964">Secreted</keyword>
<dbReference type="AlphaFoldDB" id="A0A8C4ZV37"/>